<keyword evidence="3" id="KW-1185">Reference proteome</keyword>
<evidence type="ECO:0000256" key="1">
    <source>
        <dbReference type="SAM" id="Phobius"/>
    </source>
</evidence>
<protein>
    <submittedName>
        <fullName evidence="2">Uncharacterized protein</fullName>
    </submittedName>
</protein>
<dbReference type="Proteomes" id="UP001209878">
    <property type="component" value="Unassembled WGS sequence"/>
</dbReference>
<feature type="transmembrane region" description="Helical" evidence="1">
    <location>
        <begin position="44"/>
        <end position="64"/>
    </location>
</feature>
<dbReference type="EMBL" id="JAODUO010000075">
    <property type="protein sequence ID" value="KAK2190584.1"/>
    <property type="molecule type" value="Genomic_DNA"/>
</dbReference>
<dbReference type="AlphaFoldDB" id="A0AAD9UID0"/>
<keyword evidence="1" id="KW-0812">Transmembrane</keyword>
<evidence type="ECO:0000313" key="2">
    <source>
        <dbReference type="EMBL" id="KAK2190584.1"/>
    </source>
</evidence>
<evidence type="ECO:0000313" key="3">
    <source>
        <dbReference type="Proteomes" id="UP001209878"/>
    </source>
</evidence>
<sequence>MADITVQLIWHRLGESYKNMQARLDRFLGWYEDFSWRRVDILDMLFLGWILVAFVVVGVVNLYLRFFGVPKGRGQSIQDGGPAGARAGGSHGGSASVAAGGGETCQWLNAAVSWIYLHYDQTPELVDCWIRALNEQARKHTVSSSSIYGVARV</sequence>
<organism evidence="2 3">
    <name type="scientific">Ridgeia piscesae</name>
    <name type="common">Tubeworm</name>
    <dbReference type="NCBI Taxonomy" id="27915"/>
    <lineage>
        <taxon>Eukaryota</taxon>
        <taxon>Metazoa</taxon>
        <taxon>Spiralia</taxon>
        <taxon>Lophotrochozoa</taxon>
        <taxon>Annelida</taxon>
        <taxon>Polychaeta</taxon>
        <taxon>Sedentaria</taxon>
        <taxon>Canalipalpata</taxon>
        <taxon>Sabellida</taxon>
        <taxon>Siboglinidae</taxon>
        <taxon>Ridgeia</taxon>
    </lineage>
</organism>
<accession>A0AAD9UID0</accession>
<name>A0AAD9UID0_RIDPI</name>
<proteinExistence type="predicted"/>
<comment type="caution">
    <text evidence="2">The sequence shown here is derived from an EMBL/GenBank/DDBJ whole genome shotgun (WGS) entry which is preliminary data.</text>
</comment>
<keyword evidence="1" id="KW-1133">Transmembrane helix</keyword>
<gene>
    <name evidence="2" type="ORF">NP493_75g04004</name>
</gene>
<reference evidence="2" key="1">
    <citation type="journal article" date="2023" name="Mol. Biol. Evol.">
        <title>Third-Generation Sequencing Reveals the Adaptive Role of the Epigenome in Three Deep-Sea Polychaetes.</title>
        <authorList>
            <person name="Perez M."/>
            <person name="Aroh O."/>
            <person name="Sun Y."/>
            <person name="Lan Y."/>
            <person name="Juniper S.K."/>
            <person name="Young C.R."/>
            <person name="Angers B."/>
            <person name="Qian P.Y."/>
        </authorList>
    </citation>
    <scope>NUCLEOTIDE SEQUENCE</scope>
    <source>
        <strain evidence="2">R07B-5</strain>
    </source>
</reference>
<keyword evidence="1" id="KW-0472">Membrane</keyword>